<dbReference type="STRING" id="1088868.CIN_06410"/>
<gene>
    <name evidence="1" type="ORF">CIN_06410</name>
</gene>
<sequence length="213" mass="24810">MVKKIIFVLIGCIACWWFFSPVSLQDQLYSSIKAKCKNQEKCIVRLHEITSFKWDKAYFFPYTMKDSLKVNEIVKGQTKLEQDVLTTRGVFTKNGKIVREGIFEVVYSDYYDLRFVPLFQIFPHESLDINFYLDKMQLKGMNYTGDINDFGDSMGIEYYEITPQNDQLHAGCTTFYLRAAGSKVLENQCALSLTNLNQVVLFNPKTHKEVRQQ</sequence>
<protein>
    <submittedName>
        <fullName evidence="1">Uncharacterized protein</fullName>
    </submittedName>
</protein>
<proteinExistence type="predicted"/>
<dbReference type="Proteomes" id="UP000005939">
    <property type="component" value="Unassembled WGS sequence"/>
</dbReference>
<reference evidence="1 2" key="1">
    <citation type="submission" date="2011-10" db="EMBL/GenBank/DDBJ databases">
        <title>Genome Sequence of Commensalibacter intestini A911, isolated from Drosophila gut.</title>
        <authorList>
            <person name="Lee W.-J."/>
            <person name="Kim E.-K."/>
        </authorList>
    </citation>
    <scope>NUCLEOTIDE SEQUENCE [LARGE SCALE GENOMIC DNA]</scope>
    <source>
        <strain evidence="1 2">A911</strain>
    </source>
</reference>
<evidence type="ECO:0000313" key="2">
    <source>
        <dbReference type="Proteomes" id="UP000005939"/>
    </source>
</evidence>
<organism evidence="1 2">
    <name type="scientific">Commensalibacter intestini A911</name>
    <dbReference type="NCBI Taxonomy" id="1088868"/>
    <lineage>
        <taxon>Bacteria</taxon>
        <taxon>Pseudomonadati</taxon>
        <taxon>Pseudomonadota</taxon>
        <taxon>Alphaproteobacteria</taxon>
        <taxon>Acetobacterales</taxon>
        <taxon>Acetobacteraceae</taxon>
    </lineage>
</organism>
<evidence type="ECO:0000313" key="1">
    <source>
        <dbReference type="EMBL" id="EHD14709.1"/>
    </source>
</evidence>
<dbReference type="OrthoDB" id="8778044at2"/>
<accession>G6EYX1</accession>
<dbReference type="EMBL" id="AGFR01000003">
    <property type="protein sequence ID" value="EHD14709.1"/>
    <property type="molecule type" value="Genomic_DNA"/>
</dbReference>
<name>G6EYX1_9PROT</name>
<dbReference type="AlphaFoldDB" id="G6EYX1"/>
<dbReference type="RefSeq" id="WP_008853631.1">
    <property type="nucleotide sequence ID" value="NZ_AGFR01000003.1"/>
</dbReference>
<comment type="caution">
    <text evidence="1">The sequence shown here is derived from an EMBL/GenBank/DDBJ whole genome shotgun (WGS) entry which is preliminary data.</text>
</comment>